<accession>A0A9D1LMK6</accession>
<dbReference type="PANTHER" id="PTHR22870">
    <property type="entry name" value="REGULATOR OF CHROMOSOME CONDENSATION"/>
    <property type="match status" value="1"/>
</dbReference>
<dbReference type="PANTHER" id="PTHR22870:SF408">
    <property type="entry name" value="OS09G0560450 PROTEIN"/>
    <property type="match status" value="1"/>
</dbReference>
<evidence type="ECO:0000313" key="4">
    <source>
        <dbReference type="EMBL" id="HIU44628.1"/>
    </source>
</evidence>
<name>A0A9D1LMK6_9CLOT</name>
<dbReference type="Pfam" id="PF00415">
    <property type="entry name" value="RCC1"/>
    <property type="match status" value="1"/>
</dbReference>
<feature type="signal peptide" evidence="2">
    <location>
        <begin position="1"/>
        <end position="22"/>
    </location>
</feature>
<evidence type="ECO:0000313" key="5">
    <source>
        <dbReference type="Proteomes" id="UP000824073"/>
    </source>
</evidence>
<feature type="chain" id="PRO_5038432589" evidence="2">
    <location>
        <begin position="23"/>
        <end position="564"/>
    </location>
</feature>
<comment type="caution">
    <text evidence="4">The sequence shown here is derived from an EMBL/GenBank/DDBJ whole genome shotgun (WGS) entry which is preliminary data.</text>
</comment>
<dbReference type="InterPro" id="IPR001119">
    <property type="entry name" value="SLH_dom"/>
</dbReference>
<sequence length="564" mass="58934">MKKLLSSVLVLLLCLGMTPPAAAEMAVVGERTTISAGAATGAVKEDGSLWMWGPATMLGNGAVGNDNYGYSGDHPIQTVPLKVWDSVVSFNCNGRVASAIRADGSLWMWGDVPLIGAERPAVVTAPMKVMDDVAAVYSDNNVAVIKTDGSLWTWGYENSSGDLGNGTTEPTMTPVKILDNVVAFSSAMGSSAAIKSDGSLWMWGRNDYNQLLNGGVGNGSLNLGPRGTVWFQTVPVKVMDDVACVSCSGTTTAVVKTDGTLWMWGSNSSAALGDGTYTDRLTPEKVMDNVSYVTSCGGAVAAIKTDGTLWMWGSDEFGQQPYTTRSVTTPTKVMDDVAAVSLNLHVAALKTDGTLWMWGYNLEGEAGVGSWGDNNTVQDPTLVLTDVAVPVSAVTPTAPAVAGFSDVHEDDYYAEAVAWAKDAGVTGGTSATTFSPDNTVTRAEAVTFLWRAAGSPQPASSASPFSDVADPGAYYYSAVLWAAEQGITGGVGDNRFDLNGTLTYDQILAMLCRAAGEDAAGSGWSDAAVSWAAENGLTDGLDFTASGNCPRSDVVYCLWKQLAE</sequence>
<dbReference type="SUPFAM" id="SSF50985">
    <property type="entry name" value="RCC1/BLIP-II"/>
    <property type="match status" value="2"/>
</dbReference>
<evidence type="ECO:0000259" key="3">
    <source>
        <dbReference type="PROSITE" id="PS51272"/>
    </source>
</evidence>
<evidence type="ECO:0000256" key="1">
    <source>
        <dbReference type="ARBA" id="ARBA00022737"/>
    </source>
</evidence>
<evidence type="ECO:0000256" key="2">
    <source>
        <dbReference type="SAM" id="SignalP"/>
    </source>
</evidence>
<dbReference type="PROSITE" id="PS50012">
    <property type="entry name" value="RCC1_3"/>
    <property type="match status" value="2"/>
</dbReference>
<organism evidence="4 5">
    <name type="scientific">Candidatus Ventrousia excrementavium</name>
    <dbReference type="NCBI Taxonomy" id="2840961"/>
    <lineage>
        <taxon>Bacteria</taxon>
        <taxon>Bacillati</taxon>
        <taxon>Bacillota</taxon>
        <taxon>Clostridia</taxon>
        <taxon>Eubacteriales</taxon>
        <taxon>Clostridiaceae</taxon>
        <taxon>Clostridiaceae incertae sedis</taxon>
        <taxon>Candidatus Ventrousia</taxon>
    </lineage>
</organism>
<protein>
    <submittedName>
        <fullName evidence="4">S-layer homology domain-containing protein</fullName>
    </submittedName>
</protein>
<feature type="domain" description="SLH" evidence="3">
    <location>
        <begin position="400"/>
        <end position="463"/>
    </location>
</feature>
<dbReference type="AlphaFoldDB" id="A0A9D1LMK6"/>
<dbReference type="EMBL" id="DVMR01000077">
    <property type="protein sequence ID" value="HIU44628.1"/>
    <property type="molecule type" value="Genomic_DNA"/>
</dbReference>
<reference evidence="4" key="1">
    <citation type="submission" date="2020-10" db="EMBL/GenBank/DDBJ databases">
        <authorList>
            <person name="Gilroy R."/>
        </authorList>
    </citation>
    <scope>NUCLEOTIDE SEQUENCE</scope>
    <source>
        <strain evidence="4">CHK191-8634</strain>
    </source>
</reference>
<keyword evidence="2" id="KW-0732">Signal</keyword>
<dbReference type="InterPro" id="IPR000408">
    <property type="entry name" value="Reg_chr_condens"/>
</dbReference>
<feature type="domain" description="SLH" evidence="3">
    <location>
        <begin position="465"/>
        <end position="525"/>
    </location>
</feature>
<dbReference type="InterPro" id="IPR009091">
    <property type="entry name" value="RCC1/BLIP-II"/>
</dbReference>
<reference evidence="4" key="2">
    <citation type="journal article" date="2021" name="PeerJ">
        <title>Extensive microbial diversity within the chicken gut microbiome revealed by metagenomics and culture.</title>
        <authorList>
            <person name="Gilroy R."/>
            <person name="Ravi A."/>
            <person name="Getino M."/>
            <person name="Pursley I."/>
            <person name="Horton D.L."/>
            <person name="Alikhan N.F."/>
            <person name="Baker D."/>
            <person name="Gharbi K."/>
            <person name="Hall N."/>
            <person name="Watson M."/>
            <person name="Adriaenssens E.M."/>
            <person name="Foster-Nyarko E."/>
            <person name="Jarju S."/>
            <person name="Secka A."/>
            <person name="Antonio M."/>
            <person name="Oren A."/>
            <person name="Chaudhuri R.R."/>
            <person name="La Ragione R."/>
            <person name="Hildebrand F."/>
            <person name="Pallen M.J."/>
        </authorList>
    </citation>
    <scope>NUCLEOTIDE SEQUENCE</scope>
    <source>
        <strain evidence="4">CHK191-8634</strain>
    </source>
</reference>
<dbReference type="Pfam" id="PF00395">
    <property type="entry name" value="SLH"/>
    <property type="match status" value="2"/>
</dbReference>
<gene>
    <name evidence="4" type="ORF">IAB67_10055</name>
</gene>
<dbReference type="InterPro" id="IPR051210">
    <property type="entry name" value="Ub_ligase/GEF_domain"/>
</dbReference>
<proteinExistence type="predicted"/>
<dbReference type="Proteomes" id="UP000824073">
    <property type="component" value="Unassembled WGS sequence"/>
</dbReference>
<dbReference type="Gene3D" id="2.130.10.30">
    <property type="entry name" value="Regulator of chromosome condensation 1/beta-lactamase-inhibitor protein II"/>
    <property type="match status" value="2"/>
</dbReference>
<keyword evidence="1" id="KW-0677">Repeat</keyword>
<dbReference type="PROSITE" id="PS51272">
    <property type="entry name" value="SLH"/>
    <property type="match status" value="2"/>
</dbReference>